<name>A0A9W8GNC8_9FUNG</name>
<accession>A0A9W8GNC8</accession>
<dbReference type="EMBL" id="JANBUH010001042">
    <property type="protein sequence ID" value="KAJ2748566.1"/>
    <property type="molecule type" value="Genomic_DNA"/>
</dbReference>
<reference evidence="1" key="1">
    <citation type="submission" date="2022-07" db="EMBL/GenBank/DDBJ databases">
        <title>Phylogenomic reconstructions and comparative analyses of Kickxellomycotina fungi.</title>
        <authorList>
            <person name="Reynolds N.K."/>
            <person name="Stajich J.E."/>
            <person name="Barry K."/>
            <person name="Grigoriev I.V."/>
            <person name="Crous P."/>
            <person name="Smith M.E."/>
        </authorList>
    </citation>
    <scope>NUCLEOTIDE SEQUENCE</scope>
    <source>
        <strain evidence="1">BCRC 34297</strain>
    </source>
</reference>
<dbReference type="OrthoDB" id="5572905at2759"/>
<dbReference type="AlphaFoldDB" id="A0A9W8GNC8"/>
<feature type="non-terminal residue" evidence="1">
    <location>
        <position position="98"/>
    </location>
</feature>
<feature type="non-terminal residue" evidence="1">
    <location>
        <position position="1"/>
    </location>
</feature>
<dbReference type="Proteomes" id="UP001140011">
    <property type="component" value="Unassembled WGS sequence"/>
</dbReference>
<protein>
    <submittedName>
        <fullName evidence="1">Uncharacterized protein</fullName>
    </submittedName>
</protein>
<comment type="caution">
    <text evidence="1">The sequence shown here is derived from an EMBL/GenBank/DDBJ whole genome shotgun (WGS) entry which is preliminary data.</text>
</comment>
<keyword evidence="2" id="KW-1185">Reference proteome</keyword>
<gene>
    <name evidence="1" type="ORF">GGI19_006061</name>
</gene>
<sequence length="98" mass="10562">IVPGASVPVIAGLLEYGEDLSPVLSILNDYTNIQALSFPAAHLSFWEAVTLIKSLPLLSDLCTGNPALGEIPQGATEADLPEYVRSTYAPMGKRFRCW</sequence>
<proteinExistence type="predicted"/>
<organism evidence="1 2">
    <name type="scientific">Coemansia pectinata</name>
    <dbReference type="NCBI Taxonomy" id="1052879"/>
    <lineage>
        <taxon>Eukaryota</taxon>
        <taxon>Fungi</taxon>
        <taxon>Fungi incertae sedis</taxon>
        <taxon>Zoopagomycota</taxon>
        <taxon>Kickxellomycotina</taxon>
        <taxon>Kickxellomycetes</taxon>
        <taxon>Kickxellales</taxon>
        <taxon>Kickxellaceae</taxon>
        <taxon>Coemansia</taxon>
    </lineage>
</organism>
<evidence type="ECO:0000313" key="2">
    <source>
        <dbReference type="Proteomes" id="UP001140011"/>
    </source>
</evidence>
<evidence type="ECO:0000313" key="1">
    <source>
        <dbReference type="EMBL" id="KAJ2748566.1"/>
    </source>
</evidence>